<name>A0A2W0CRZ9_9BACL</name>
<dbReference type="EMBL" id="PRLG01000003">
    <property type="protein sequence ID" value="PYY30955.1"/>
    <property type="molecule type" value="Genomic_DNA"/>
</dbReference>
<dbReference type="InterPro" id="IPR040198">
    <property type="entry name" value="Fido_containing"/>
</dbReference>
<dbReference type="InterPro" id="IPR036597">
    <property type="entry name" value="Fido-like_dom_sf"/>
</dbReference>
<feature type="binding site" evidence="1">
    <location>
        <position position="65"/>
    </location>
    <ligand>
        <name>ATP</name>
        <dbReference type="ChEBI" id="CHEBI:30616"/>
    </ligand>
</feature>
<feature type="binding site" evidence="1">
    <location>
        <position position="215"/>
    </location>
    <ligand>
        <name>ATP</name>
        <dbReference type="ChEBI" id="CHEBI:30616"/>
    </ligand>
</feature>
<dbReference type="InterPro" id="IPR026287">
    <property type="entry name" value="SoFic-like"/>
</dbReference>
<dbReference type="PANTHER" id="PTHR13504:SF38">
    <property type="entry name" value="FIDO DOMAIN-CONTAINING PROTEIN"/>
    <property type="match status" value="1"/>
</dbReference>
<keyword evidence="1" id="KW-0547">Nucleotide-binding</keyword>
<feature type="binding site" evidence="1">
    <location>
        <position position="257"/>
    </location>
    <ligand>
        <name>ATP</name>
        <dbReference type="ChEBI" id="CHEBI:30616"/>
    </ligand>
</feature>
<dbReference type="AlphaFoldDB" id="A0A2W0CRZ9"/>
<proteinExistence type="predicted"/>
<dbReference type="Pfam" id="PF02661">
    <property type="entry name" value="Fic"/>
    <property type="match status" value="1"/>
</dbReference>
<protein>
    <submittedName>
        <fullName evidence="5">Phage-like Gp26</fullName>
        <ecNumber evidence="5">3.2.1.22</ecNumber>
    </submittedName>
</protein>
<evidence type="ECO:0000256" key="3">
    <source>
        <dbReference type="PIRSR" id="PIRSR640198-2"/>
    </source>
</evidence>
<sequence length="377" mass="43382">MGPIKGIKKLPASIRMEQATELFVKLAPVSSVISRLDEKFKYSIVGSHLINTLALKESVQSTRIEGTQVTFTDMVNESHKSEQKQEHIEVLNYRKALYIGQERIKNGYPITTRLILELHHVLMEGARGANTNRGEFRKVPNWIGPTKRFEDAVYVPVDASEIENYLMKWEIYLNKHPYGEKMDISHLPGAEFILDENIHPLIKVAILHAQFESIHPFLDGNGHLGRIIIALYMMQSEQISSPIFFVSEELEKQRAKYYHLLNETRGNNPKWYNWLNFFLDAAQRMAEKLNVLLDQAEQIAVAGKEKCDGHTEQLVYLLTFRYPNITAVQAAEHARIAPSTARRTLNALAEKELIFKDPAQRRNVEYFNYDVLGLFDK</sequence>
<feature type="active site" evidence="2">
    <location>
        <position position="215"/>
    </location>
</feature>
<keyword evidence="5" id="KW-0378">Hydrolase</keyword>
<comment type="caution">
    <text evidence="5">The sequence shown here is derived from an EMBL/GenBank/DDBJ whole genome shotgun (WGS) entry which is preliminary data.</text>
</comment>
<dbReference type="SUPFAM" id="SSF140931">
    <property type="entry name" value="Fic-like"/>
    <property type="match status" value="1"/>
</dbReference>
<feature type="domain" description="Fido" evidence="4">
    <location>
        <begin position="110"/>
        <end position="280"/>
    </location>
</feature>
<evidence type="ECO:0000313" key="5">
    <source>
        <dbReference type="EMBL" id="PYY30955.1"/>
    </source>
</evidence>
<dbReference type="PROSITE" id="PS51459">
    <property type="entry name" value="FIDO"/>
    <property type="match status" value="1"/>
</dbReference>
<feature type="binding site" evidence="1">
    <location>
        <begin position="220"/>
        <end position="226"/>
    </location>
    <ligand>
        <name>ATP</name>
        <dbReference type="ChEBI" id="CHEBI:30616"/>
    </ligand>
</feature>
<feature type="binding site" evidence="3">
    <location>
        <begin position="219"/>
        <end position="226"/>
    </location>
    <ligand>
        <name>ATP</name>
        <dbReference type="ChEBI" id="CHEBI:30616"/>
    </ligand>
</feature>
<dbReference type="InterPro" id="IPR025758">
    <property type="entry name" value="Fic/DOC_N"/>
</dbReference>
<keyword evidence="5" id="KW-0326">Glycosidase</keyword>
<evidence type="ECO:0000259" key="4">
    <source>
        <dbReference type="PROSITE" id="PS51459"/>
    </source>
</evidence>
<gene>
    <name evidence="5" type="ORF">PIL02S_00502</name>
</gene>
<reference evidence="5 6" key="1">
    <citation type="submission" date="2018-01" db="EMBL/GenBank/DDBJ databases">
        <title>Genome sequence of the PGP bacterium Paenibacillus illinoisensis E3.</title>
        <authorList>
            <person name="Rolli E."/>
            <person name="Marasco R."/>
            <person name="Bessem C."/>
            <person name="Michoud G."/>
            <person name="Gaiarsa S."/>
            <person name="Borin S."/>
            <person name="Daffonchio D."/>
        </authorList>
    </citation>
    <scope>NUCLEOTIDE SEQUENCE [LARGE SCALE GENOMIC DNA]</scope>
    <source>
        <strain evidence="5 6">E3</strain>
    </source>
</reference>
<dbReference type="GO" id="GO:0004557">
    <property type="term" value="F:alpha-galactosidase activity"/>
    <property type="evidence" value="ECO:0007669"/>
    <property type="project" value="UniProtKB-EC"/>
</dbReference>
<dbReference type="EC" id="3.2.1.22" evidence="5"/>
<feature type="binding site" evidence="3">
    <location>
        <begin position="257"/>
        <end position="258"/>
    </location>
    <ligand>
        <name>ATP</name>
        <dbReference type="ChEBI" id="CHEBI:30616"/>
    </ligand>
</feature>
<organism evidence="5 6">
    <name type="scientific">Paenibacillus illinoisensis</name>
    <dbReference type="NCBI Taxonomy" id="59845"/>
    <lineage>
        <taxon>Bacteria</taxon>
        <taxon>Bacillati</taxon>
        <taxon>Bacillota</taxon>
        <taxon>Bacilli</taxon>
        <taxon>Bacillales</taxon>
        <taxon>Paenibacillaceae</taxon>
        <taxon>Paenibacillus</taxon>
    </lineage>
</organism>
<dbReference type="Proteomes" id="UP000247459">
    <property type="component" value="Unassembled WGS sequence"/>
</dbReference>
<evidence type="ECO:0000256" key="2">
    <source>
        <dbReference type="PIRSR" id="PIRSR640198-1"/>
    </source>
</evidence>
<dbReference type="PIRSF" id="PIRSF038925">
    <property type="entry name" value="AMP-prot_trans"/>
    <property type="match status" value="1"/>
</dbReference>
<dbReference type="Gene3D" id="1.10.3290.10">
    <property type="entry name" value="Fido-like domain"/>
    <property type="match status" value="1"/>
</dbReference>
<accession>A0A2W0CRZ9</accession>
<evidence type="ECO:0000256" key="1">
    <source>
        <dbReference type="PIRSR" id="PIRSR038925-1"/>
    </source>
</evidence>
<dbReference type="Pfam" id="PF13784">
    <property type="entry name" value="Fic_N"/>
    <property type="match status" value="1"/>
</dbReference>
<dbReference type="GO" id="GO:0005524">
    <property type="term" value="F:ATP binding"/>
    <property type="evidence" value="ECO:0007669"/>
    <property type="project" value="UniProtKB-KW"/>
</dbReference>
<keyword evidence="1" id="KW-0067">ATP-binding</keyword>
<dbReference type="PANTHER" id="PTHR13504">
    <property type="entry name" value="FIDO DOMAIN-CONTAINING PROTEIN DDB_G0283145"/>
    <property type="match status" value="1"/>
</dbReference>
<dbReference type="OrthoDB" id="9813719at2"/>
<dbReference type="InterPro" id="IPR003812">
    <property type="entry name" value="Fido"/>
</dbReference>
<evidence type="ECO:0000313" key="6">
    <source>
        <dbReference type="Proteomes" id="UP000247459"/>
    </source>
</evidence>